<dbReference type="EMBL" id="PHAI01000001">
    <property type="protein sequence ID" value="PKM91737.1"/>
    <property type="molecule type" value="Genomic_DNA"/>
</dbReference>
<sequence length="366" mass="41239">MIKLRNPLKAQLKIAYLVVTYACNNKCNFCYAQSMLKKFIEGEELVHMPLEFAYQIVSELKSLGVNRFHLIGGEPTVYPYLLDLVRFIKQDPRVYVAIVTNGRKIGDEAYLKDLVDAGVNGFQISIQGADAERHNAVTGSYSFDMTYKALLNLAKLNFPQFSAAITVSKDNCDQIEGFIHTMKKEIFNGGHSGKIFINFAAPSINFNSSTSVNGEYALNPREVVDLILKIDSLFPAELYSEIIFSSRVPICMYPSGSLERLNKNNRMSAGCSCGLHNGNIITIDPRGDVLPCTNFAGTRLFNCRGENNVFDKDSFINGINRYFPKIKELAHSYPSIKCKGCSKIHRCFGACLFWWFYFNPDHFIKP</sequence>
<gene>
    <name evidence="6" type="ORF">CVU82_00840</name>
</gene>
<proteinExistence type="predicted"/>
<keyword evidence="3" id="KW-0408">Iron</keyword>
<feature type="domain" description="Radical SAM core" evidence="5">
    <location>
        <begin position="9"/>
        <end position="247"/>
    </location>
</feature>
<dbReference type="PANTHER" id="PTHR11228">
    <property type="entry name" value="RADICAL SAM DOMAIN PROTEIN"/>
    <property type="match status" value="1"/>
</dbReference>
<dbReference type="SUPFAM" id="SSF102114">
    <property type="entry name" value="Radical SAM enzymes"/>
    <property type="match status" value="1"/>
</dbReference>
<dbReference type="GO" id="GO:0046872">
    <property type="term" value="F:metal ion binding"/>
    <property type="evidence" value="ECO:0007669"/>
    <property type="project" value="UniProtKB-KW"/>
</dbReference>
<dbReference type="SMART" id="SM00729">
    <property type="entry name" value="Elp3"/>
    <property type="match status" value="1"/>
</dbReference>
<dbReference type="GO" id="GO:0003824">
    <property type="term" value="F:catalytic activity"/>
    <property type="evidence" value="ECO:0007669"/>
    <property type="project" value="InterPro"/>
</dbReference>
<comment type="caution">
    <text evidence="6">The sequence shown here is derived from an EMBL/GenBank/DDBJ whole genome shotgun (WGS) entry which is preliminary data.</text>
</comment>
<dbReference type="Proteomes" id="UP000233517">
    <property type="component" value="Unassembled WGS sequence"/>
</dbReference>
<name>A0A2N2EAI8_9BACT</name>
<dbReference type="SFLD" id="SFLDS00029">
    <property type="entry name" value="Radical_SAM"/>
    <property type="match status" value="1"/>
</dbReference>
<evidence type="ECO:0000256" key="1">
    <source>
        <dbReference type="ARBA" id="ARBA00022691"/>
    </source>
</evidence>
<dbReference type="SFLD" id="SFLDG01067">
    <property type="entry name" value="SPASM/twitch_domain_containing"/>
    <property type="match status" value="1"/>
</dbReference>
<dbReference type="InterPro" id="IPR007197">
    <property type="entry name" value="rSAM"/>
</dbReference>
<dbReference type="InterPro" id="IPR050377">
    <property type="entry name" value="Radical_SAM_PqqE_MftC-like"/>
</dbReference>
<keyword evidence="4" id="KW-0411">Iron-sulfur</keyword>
<dbReference type="GO" id="GO:0051536">
    <property type="term" value="F:iron-sulfur cluster binding"/>
    <property type="evidence" value="ECO:0007669"/>
    <property type="project" value="UniProtKB-KW"/>
</dbReference>
<dbReference type="SFLD" id="SFLDG01386">
    <property type="entry name" value="main_SPASM_domain-containing"/>
    <property type="match status" value="1"/>
</dbReference>
<keyword evidence="2" id="KW-0479">Metal-binding</keyword>
<keyword evidence="1" id="KW-0949">S-adenosyl-L-methionine</keyword>
<accession>A0A2N2EAI8</accession>
<dbReference type="Pfam" id="PF04055">
    <property type="entry name" value="Radical_SAM"/>
    <property type="match status" value="1"/>
</dbReference>
<dbReference type="InterPro" id="IPR013785">
    <property type="entry name" value="Aldolase_TIM"/>
</dbReference>
<evidence type="ECO:0000259" key="5">
    <source>
        <dbReference type="PROSITE" id="PS51918"/>
    </source>
</evidence>
<evidence type="ECO:0000256" key="4">
    <source>
        <dbReference type="ARBA" id="ARBA00023014"/>
    </source>
</evidence>
<protein>
    <recommendedName>
        <fullName evidence="5">Radical SAM core domain-containing protein</fullName>
    </recommendedName>
</protein>
<reference evidence="6 7" key="1">
    <citation type="journal article" date="2017" name="ISME J.">
        <title>Potential for microbial H2 and metal transformations associated with novel bacteria and archaea in deep terrestrial subsurface sediments.</title>
        <authorList>
            <person name="Hernsdorf A.W."/>
            <person name="Amano Y."/>
            <person name="Miyakawa K."/>
            <person name="Ise K."/>
            <person name="Suzuki Y."/>
            <person name="Anantharaman K."/>
            <person name="Probst A."/>
            <person name="Burstein D."/>
            <person name="Thomas B.C."/>
            <person name="Banfield J.F."/>
        </authorList>
    </citation>
    <scope>NUCLEOTIDE SEQUENCE [LARGE SCALE GENOMIC DNA]</scope>
    <source>
        <strain evidence="6">HGW-Falkowbacteria-1</strain>
    </source>
</reference>
<dbReference type="PROSITE" id="PS51918">
    <property type="entry name" value="RADICAL_SAM"/>
    <property type="match status" value="1"/>
</dbReference>
<dbReference type="Gene3D" id="3.20.20.70">
    <property type="entry name" value="Aldolase class I"/>
    <property type="match status" value="1"/>
</dbReference>
<dbReference type="CDD" id="cd01335">
    <property type="entry name" value="Radical_SAM"/>
    <property type="match status" value="1"/>
</dbReference>
<dbReference type="NCBIfam" id="TIGR04085">
    <property type="entry name" value="rSAM_more_4Fe4S"/>
    <property type="match status" value="1"/>
</dbReference>
<evidence type="ECO:0000313" key="7">
    <source>
        <dbReference type="Proteomes" id="UP000233517"/>
    </source>
</evidence>
<evidence type="ECO:0000256" key="3">
    <source>
        <dbReference type="ARBA" id="ARBA00023004"/>
    </source>
</evidence>
<dbReference type="AlphaFoldDB" id="A0A2N2EAI8"/>
<organism evidence="6 7">
    <name type="scientific">Candidatus Falkowbacteria bacterium HGW-Falkowbacteria-1</name>
    <dbReference type="NCBI Taxonomy" id="2013768"/>
    <lineage>
        <taxon>Bacteria</taxon>
        <taxon>Candidatus Falkowiibacteriota</taxon>
    </lineage>
</organism>
<evidence type="ECO:0000256" key="2">
    <source>
        <dbReference type="ARBA" id="ARBA00022723"/>
    </source>
</evidence>
<dbReference type="InterPro" id="IPR006638">
    <property type="entry name" value="Elp3/MiaA/NifB-like_rSAM"/>
</dbReference>
<dbReference type="InterPro" id="IPR058240">
    <property type="entry name" value="rSAM_sf"/>
</dbReference>
<evidence type="ECO:0000313" key="6">
    <source>
        <dbReference type="EMBL" id="PKM91737.1"/>
    </source>
</evidence>
<dbReference type="PANTHER" id="PTHR11228:SF7">
    <property type="entry name" value="PQQA PEPTIDE CYCLASE"/>
    <property type="match status" value="1"/>
</dbReference>
<dbReference type="InterPro" id="IPR023885">
    <property type="entry name" value="4Fe4S-binding_SPASM_dom"/>
</dbReference>